<organism evidence="2 3">
    <name type="scientific">Paracoccus broussonetiae subsp. drimophilus</name>
    <dbReference type="NCBI Taxonomy" id="3373869"/>
    <lineage>
        <taxon>Bacteria</taxon>
        <taxon>Pseudomonadati</taxon>
        <taxon>Pseudomonadota</taxon>
        <taxon>Alphaproteobacteria</taxon>
        <taxon>Rhodobacterales</taxon>
        <taxon>Paracoccaceae</taxon>
        <taxon>Paracoccus</taxon>
        <taxon>Paracoccus broussonetiae</taxon>
    </lineage>
</organism>
<dbReference type="EMBL" id="JBIMPR010000005">
    <property type="protein sequence ID" value="MFH5774121.1"/>
    <property type="molecule type" value="Genomic_DNA"/>
</dbReference>
<dbReference type="RefSeq" id="WP_395133059.1">
    <property type="nucleotide sequence ID" value="NZ_JBIMPR010000005.1"/>
</dbReference>
<accession>A0ABW7LIX0</accession>
<evidence type="ECO:0008006" key="4">
    <source>
        <dbReference type="Google" id="ProtNLM"/>
    </source>
</evidence>
<evidence type="ECO:0000313" key="3">
    <source>
        <dbReference type="Proteomes" id="UP001609376"/>
    </source>
</evidence>
<evidence type="ECO:0000256" key="1">
    <source>
        <dbReference type="SAM" id="SignalP"/>
    </source>
</evidence>
<proteinExistence type="predicted"/>
<sequence length="90" mass="9263">MKPFRLSLLTGTSLFALSLPVMAQGNGAAADATAAGATDVLEEVVLDATTSTHGYVVPTAQIATETEAKVLETQQSVSVITNQQSRDQGA</sequence>
<name>A0ABW7LIX0_9RHOB</name>
<keyword evidence="3" id="KW-1185">Reference proteome</keyword>
<evidence type="ECO:0000313" key="2">
    <source>
        <dbReference type="EMBL" id="MFH5774121.1"/>
    </source>
</evidence>
<feature type="chain" id="PRO_5046598833" description="TonB-dependent siderophore receptor" evidence="1">
    <location>
        <begin position="24"/>
        <end position="90"/>
    </location>
</feature>
<comment type="caution">
    <text evidence="2">The sequence shown here is derived from an EMBL/GenBank/DDBJ whole genome shotgun (WGS) entry which is preliminary data.</text>
</comment>
<feature type="signal peptide" evidence="1">
    <location>
        <begin position="1"/>
        <end position="23"/>
    </location>
</feature>
<dbReference type="Proteomes" id="UP001609376">
    <property type="component" value="Unassembled WGS sequence"/>
</dbReference>
<gene>
    <name evidence="2" type="ORF">ACHFJ0_07695</name>
</gene>
<protein>
    <recommendedName>
        <fullName evidence="4">TonB-dependent siderophore receptor</fullName>
    </recommendedName>
</protein>
<keyword evidence="1" id="KW-0732">Signal</keyword>
<reference evidence="2 3" key="1">
    <citation type="submission" date="2024-10" db="EMBL/GenBank/DDBJ databases">
        <title>Paracoccus drimophilus sp. nov., a novel bacterium from corn roots in Hunan.</title>
        <authorList>
            <person name="Li X."/>
        </authorList>
    </citation>
    <scope>NUCLEOTIDE SEQUENCE [LARGE SCALE GENOMIC DNA]</scope>
    <source>
        <strain evidence="2 3">NGMCC 1.201697</strain>
    </source>
</reference>